<evidence type="ECO:0000313" key="2">
    <source>
        <dbReference type="EMBL" id="SVD13032.1"/>
    </source>
</evidence>
<feature type="region of interest" description="Disordered" evidence="1">
    <location>
        <begin position="87"/>
        <end position="107"/>
    </location>
</feature>
<protein>
    <recommendedName>
        <fullName evidence="3">Transposase zinc-binding domain-containing protein</fullName>
    </recommendedName>
</protein>
<dbReference type="AlphaFoldDB" id="A0A382STY2"/>
<evidence type="ECO:0000256" key="1">
    <source>
        <dbReference type="SAM" id="MobiDB-lite"/>
    </source>
</evidence>
<reference evidence="2" key="1">
    <citation type="submission" date="2018-05" db="EMBL/GenBank/DDBJ databases">
        <authorList>
            <person name="Lanie J.A."/>
            <person name="Ng W.-L."/>
            <person name="Kazmierczak K.M."/>
            <person name="Andrzejewski T.M."/>
            <person name="Davidsen T.M."/>
            <person name="Wayne K.J."/>
            <person name="Tettelin H."/>
            <person name="Glass J.I."/>
            <person name="Rusch D."/>
            <person name="Podicherti R."/>
            <person name="Tsui H.-C.T."/>
            <person name="Winkler M.E."/>
        </authorList>
    </citation>
    <scope>NUCLEOTIDE SEQUENCE</scope>
</reference>
<sequence>MGFITGESPRFLLLCNYRSRIIPGKTRAQIKQDKIENEVPVLQRGSWAKLLARVFMIDVTRCAQCGGEVKAISVIFERSVTSKILSSIGMSPQPPPQSPARTTIWGW</sequence>
<gene>
    <name evidence="2" type="ORF">METZ01_LOCUS365886</name>
</gene>
<proteinExistence type="predicted"/>
<accession>A0A382STY2</accession>
<name>A0A382STY2_9ZZZZ</name>
<evidence type="ECO:0008006" key="3">
    <source>
        <dbReference type="Google" id="ProtNLM"/>
    </source>
</evidence>
<dbReference type="EMBL" id="UINC01131367">
    <property type="protein sequence ID" value="SVD13032.1"/>
    <property type="molecule type" value="Genomic_DNA"/>
</dbReference>
<organism evidence="2">
    <name type="scientific">marine metagenome</name>
    <dbReference type="NCBI Taxonomy" id="408172"/>
    <lineage>
        <taxon>unclassified sequences</taxon>
        <taxon>metagenomes</taxon>
        <taxon>ecological metagenomes</taxon>
    </lineage>
</organism>